<organism evidence="1 2">
    <name type="scientific">Microthyrium microscopicum</name>
    <dbReference type="NCBI Taxonomy" id="703497"/>
    <lineage>
        <taxon>Eukaryota</taxon>
        <taxon>Fungi</taxon>
        <taxon>Dikarya</taxon>
        <taxon>Ascomycota</taxon>
        <taxon>Pezizomycotina</taxon>
        <taxon>Dothideomycetes</taxon>
        <taxon>Dothideomycetes incertae sedis</taxon>
        <taxon>Microthyriales</taxon>
        <taxon>Microthyriaceae</taxon>
        <taxon>Microthyrium</taxon>
    </lineage>
</organism>
<dbReference type="AlphaFoldDB" id="A0A6A6TXZ8"/>
<evidence type="ECO:0000313" key="2">
    <source>
        <dbReference type="Proteomes" id="UP000799302"/>
    </source>
</evidence>
<reference evidence="1" key="1">
    <citation type="journal article" date="2020" name="Stud. Mycol.">
        <title>101 Dothideomycetes genomes: a test case for predicting lifestyles and emergence of pathogens.</title>
        <authorList>
            <person name="Haridas S."/>
            <person name="Albert R."/>
            <person name="Binder M."/>
            <person name="Bloem J."/>
            <person name="Labutti K."/>
            <person name="Salamov A."/>
            <person name="Andreopoulos B."/>
            <person name="Baker S."/>
            <person name="Barry K."/>
            <person name="Bills G."/>
            <person name="Bluhm B."/>
            <person name="Cannon C."/>
            <person name="Castanera R."/>
            <person name="Culley D."/>
            <person name="Daum C."/>
            <person name="Ezra D."/>
            <person name="Gonzalez J."/>
            <person name="Henrissat B."/>
            <person name="Kuo A."/>
            <person name="Liang C."/>
            <person name="Lipzen A."/>
            <person name="Lutzoni F."/>
            <person name="Magnuson J."/>
            <person name="Mondo S."/>
            <person name="Nolan M."/>
            <person name="Ohm R."/>
            <person name="Pangilinan J."/>
            <person name="Park H.-J."/>
            <person name="Ramirez L."/>
            <person name="Alfaro M."/>
            <person name="Sun H."/>
            <person name="Tritt A."/>
            <person name="Yoshinaga Y."/>
            <person name="Zwiers L.-H."/>
            <person name="Turgeon B."/>
            <person name="Goodwin S."/>
            <person name="Spatafora J."/>
            <person name="Crous P."/>
            <person name="Grigoriev I."/>
        </authorList>
    </citation>
    <scope>NUCLEOTIDE SEQUENCE</scope>
    <source>
        <strain evidence="1">CBS 115976</strain>
    </source>
</reference>
<accession>A0A6A6TXZ8</accession>
<dbReference type="EMBL" id="MU004243">
    <property type="protein sequence ID" value="KAF2664211.1"/>
    <property type="molecule type" value="Genomic_DNA"/>
</dbReference>
<proteinExistence type="predicted"/>
<name>A0A6A6TXZ8_9PEZI</name>
<gene>
    <name evidence="1" type="ORF">BT63DRAFT_103633</name>
</gene>
<protein>
    <submittedName>
        <fullName evidence="1">Uncharacterized protein</fullName>
    </submittedName>
</protein>
<keyword evidence="2" id="KW-1185">Reference proteome</keyword>
<evidence type="ECO:0000313" key="1">
    <source>
        <dbReference type="EMBL" id="KAF2664211.1"/>
    </source>
</evidence>
<dbReference type="PROSITE" id="PS51257">
    <property type="entry name" value="PROKAR_LIPOPROTEIN"/>
    <property type="match status" value="1"/>
</dbReference>
<sequence length="81" mass="8913">MPIVPPKSRRSLCPQQSCLVYSVAAAQACRCESVRPFVHVAFSRKSLPSLHQTPPKLQPFPSTAHRSISPSMYIHLVSLSA</sequence>
<dbReference type="Proteomes" id="UP000799302">
    <property type="component" value="Unassembled WGS sequence"/>
</dbReference>